<dbReference type="VEuPathDB" id="GiardiaDB:QR46_2890"/>
<dbReference type="AlphaFoldDB" id="V6TDU4"/>
<accession>V6TDU4</accession>
<dbReference type="VEuPathDB" id="GiardiaDB:GL50581_1262"/>
<dbReference type="Proteomes" id="UP000018320">
    <property type="component" value="Unassembled WGS sequence"/>
</dbReference>
<dbReference type="VEuPathDB" id="GiardiaDB:GL50803_0028336"/>
<comment type="caution">
    <text evidence="1">The sequence shown here is derived from an EMBL/GenBank/DDBJ whole genome shotgun (WGS) entry which is preliminary data.</text>
</comment>
<name>V6TDU4_GIAIN</name>
<proteinExistence type="predicted"/>
<reference evidence="1 2" key="2">
    <citation type="journal article" date="2013" name="Genome Biol. Evol.">
        <title>Genome sequencing of Giardia lamblia genotypes A2 and B isolates (DH and GS) and comparative analysis with the genomes of genotypes A1 and E (WB and Pig).</title>
        <authorList>
            <person name="Adam R.D."/>
            <person name="Dahlstrom E.W."/>
            <person name="Martens C.A."/>
            <person name="Bruno D.P."/>
            <person name="Barbian K.D."/>
            <person name="Ricklefs S.M."/>
            <person name="Hernandez M.M."/>
            <person name="Narla N.P."/>
            <person name="Patel R.B."/>
            <person name="Porcella S.F."/>
            <person name="Nash T.E."/>
        </authorList>
    </citation>
    <scope>NUCLEOTIDE SEQUENCE [LARGE SCALE GENOMIC DNA]</scope>
    <source>
        <strain evidence="1 2">DH</strain>
    </source>
</reference>
<evidence type="ECO:0000313" key="1">
    <source>
        <dbReference type="EMBL" id="ESU36996.1"/>
    </source>
</evidence>
<organism evidence="1 2">
    <name type="scientific">Giardia intestinalis</name>
    <name type="common">Giardia lamblia</name>
    <dbReference type="NCBI Taxonomy" id="5741"/>
    <lineage>
        <taxon>Eukaryota</taxon>
        <taxon>Metamonada</taxon>
        <taxon>Diplomonadida</taxon>
        <taxon>Hexamitidae</taxon>
        <taxon>Giardiinae</taxon>
        <taxon>Giardia</taxon>
    </lineage>
</organism>
<protein>
    <submittedName>
        <fullName evidence="1">Uncharacterized protein</fullName>
    </submittedName>
</protein>
<gene>
    <name evidence="1" type="ORF">DHA2_152824</name>
</gene>
<reference evidence="2" key="1">
    <citation type="submission" date="2012-02" db="EMBL/GenBank/DDBJ databases">
        <title>Genome sequencing of Giardia lamblia Genotypes A2 and B isolates (DH and GS) and comparative analysis with the genomes of Genotypes A1 and E (WB and Pig).</title>
        <authorList>
            <person name="Adam R."/>
            <person name="Dahlstrom E."/>
            <person name="Martens C."/>
            <person name="Bruno D."/>
            <person name="Barbian K."/>
            <person name="Porcella S.F."/>
            <person name="Nash T."/>
        </authorList>
    </citation>
    <scope>NUCLEOTIDE SEQUENCE</scope>
    <source>
        <strain evidence="2">DH</strain>
    </source>
</reference>
<evidence type="ECO:0000313" key="2">
    <source>
        <dbReference type="Proteomes" id="UP000018320"/>
    </source>
</evidence>
<sequence>MIMPSETNITRLIECSCLLGGRIMSVGDAMGTAGDLSLFRVALRDVEVWRGDPPVDGAVIMAADKKPGLGSGQYALLGGNLTPLHVTDNTPLYTVYTICQSMADIRELAATINKGVPGWVTENDKFISPFRAPFPGLHSGPRCAVTGRPVLRFSSNIILTVTRVIPPAVLEARNPLGDGVFSLQVRNEGNVQELIPLLVSRGTLLWDQSVVCINRGTSYIFQESVPKDVQFHVLGQGESVTGNINTLHLVNFPWPQMDERIYFTFALGTLCASSFFDFSPCYHKGMIKGTPRHNDLTRCFSPP</sequence>
<dbReference type="EMBL" id="AHGT01000035">
    <property type="protein sequence ID" value="ESU36996.1"/>
    <property type="molecule type" value="Genomic_DNA"/>
</dbReference>
<dbReference type="VEuPathDB" id="GiardiaDB:DHA2_152824"/>